<dbReference type="AlphaFoldDB" id="A0A699IMM7"/>
<protein>
    <submittedName>
        <fullName evidence="2">Uncharacterized protein</fullName>
    </submittedName>
</protein>
<gene>
    <name evidence="2" type="ORF">Tci_524995</name>
</gene>
<proteinExistence type="predicted"/>
<reference evidence="2" key="1">
    <citation type="journal article" date="2019" name="Sci. Rep.">
        <title>Draft genome of Tanacetum cinerariifolium, the natural source of mosquito coil.</title>
        <authorList>
            <person name="Yamashiro T."/>
            <person name="Shiraishi A."/>
            <person name="Satake H."/>
            <person name="Nakayama K."/>
        </authorList>
    </citation>
    <scope>NUCLEOTIDE SEQUENCE</scope>
</reference>
<dbReference type="EMBL" id="BKCJ010290203">
    <property type="protein sequence ID" value="GEZ53022.1"/>
    <property type="molecule type" value="Genomic_DNA"/>
</dbReference>
<sequence length="85" mass="9707">MKETLHDRMFKSGSYQSQPKHVALYKALEASMDRENMEEFVQATTKSCKKRHDDQDPPSPPSKESDQNKKKKHDSDASASKQPQA</sequence>
<evidence type="ECO:0000313" key="2">
    <source>
        <dbReference type="EMBL" id="GEZ53022.1"/>
    </source>
</evidence>
<feature type="region of interest" description="Disordered" evidence="1">
    <location>
        <begin position="36"/>
        <end position="85"/>
    </location>
</feature>
<evidence type="ECO:0000256" key="1">
    <source>
        <dbReference type="SAM" id="MobiDB-lite"/>
    </source>
</evidence>
<feature type="compositionally biased region" description="Basic and acidic residues" evidence="1">
    <location>
        <begin position="63"/>
        <end position="76"/>
    </location>
</feature>
<accession>A0A699IMM7</accession>
<name>A0A699IMM7_TANCI</name>
<organism evidence="2">
    <name type="scientific">Tanacetum cinerariifolium</name>
    <name type="common">Dalmatian daisy</name>
    <name type="synonym">Chrysanthemum cinerariifolium</name>
    <dbReference type="NCBI Taxonomy" id="118510"/>
    <lineage>
        <taxon>Eukaryota</taxon>
        <taxon>Viridiplantae</taxon>
        <taxon>Streptophyta</taxon>
        <taxon>Embryophyta</taxon>
        <taxon>Tracheophyta</taxon>
        <taxon>Spermatophyta</taxon>
        <taxon>Magnoliopsida</taxon>
        <taxon>eudicotyledons</taxon>
        <taxon>Gunneridae</taxon>
        <taxon>Pentapetalae</taxon>
        <taxon>asterids</taxon>
        <taxon>campanulids</taxon>
        <taxon>Asterales</taxon>
        <taxon>Asteraceae</taxon>
        <taxon>Asteroideae</taxon>
        <taxon>Anthemideae</taxon>
        <taxon>Anthemidinae</taxon>
        <taxon>Tanacetum</taxon>
    </lineage>
</organism>
<comment type="caution">
    <text evidence="2">The sequence shown here is derived from an EMBL/GenBank/DDBJ whole genome shotgun (WGS) entry which is preliminary data.</text>
</comment>